<evidence type="ECO:0000256" key="1">
    <source>
        <dbReference type="ARBA" id="ARBA00023268"/>
    </source>
</evidence>
<dbReference type="Gene3D" id="3.10.10.10">
    <property type="entry name" value="HIV Type 1 Reverse Transcriptase, subunit A, domain 1"/>
    <property type="match status" value="1"/>
</dbReference>
<dbReference type="EMBL" id="JAMSHJ010000002">
    <property type="protein sequence ID" value="KAI5435111.1"/>
    <property type="molecule type" value="Genomic_DNA"/>
</dbReference>
<dbReference type="InterPro" id="IPR041577">
    <property type="entry name" value="RT_RNaseH_2"/>
</dbReference>
<dbReference type="InterPro" id="IPR016197">
    <property type="entry name" value="Chromo-like_dom_sf"/>
</dbReference>
<dbReference type="Pfam" id="PF17919">
    <property type="entry name" value="RT_RNaseH_2"/>
    <property type="match status" value="1"/>
</dbReference>
<evidence type="ECO:0008006" key="7">
    <source>
        <dbReference type="Google" id="ProtNLM"/>
    </source>
</evidence>
<dbReference type="InterPro" id="IPR043502">
    <property type="entry name" value="DNA/RNA_pol_sf"/>
</dbReference>
<feature type="signal peptide" evidence="2">
    <location>
        <begin position="1"/>
        <end position="27"/>
    </location>
</feature>
<feature type="domain" description="Reverse transcriptase/retrotransposon-derived protein RNase H-like" evidence="3">
    <location>
        <begin position="292"/>
        <end position="386"/>
    </location>
</feature>
<keyword evidence="6" id="KW-1185">Reference proteome</keyword>
<dbReference type="SUPFAM" id="SSF56672">
    <property type="entry name" value="DNA/RNA polymerases"/>
    <property type="match status" value="1"/>
</dbReference>
<sequence length="699" mass="78663">MSIILQGITFSLDFFVLAIEGPDVVLGFPWLQSLGKVAHDYSALTMEFTWQGVLVTLVGDPSLATNAVSLHQLQTLVQSKDIAGIFTLTNSPTEPELSGVSDPVFPSHLPTPVFALLHRFSQVFSTPTGLPPHRPVDHRIHLVEGTKPINVRPYRYPQFQKDEMEKLIPEMLDQGSSFRAITHSLLRATLEKHLHHLDVVFGCILHHSFYVKLSNCSFCQETIDYLGHIVSSKGVHADPSKLEAMVKWPISSSVKQLRGFLGLTGYYHRFITNYGSIAAPLTDLLRHDSFVWTSDATSAFEFLKRAMVAAPVLRLLDFSKDFVVETDRYNVGIDAVLMQDGQPIAFFRKKIGPKMQATSVYLKELHGINEAVLKWRQYLLGHFFVVRTDHKSIKELLQQVIQTPDQQTYVRKLLGFQFRIEYKPGVSNRVADPLSRVPAESEEDDNLCLTTLMALVSSPTFGIVQQLRKENSGVLLHHGRYVLNPSSPICTTVISEFHDTPSGGHAGIKRTLVRVADNFLRKGMRKSVEQASTSIQVLDEALTARDELLRVLKDNLLTAQHRMTQKANAHRRDLSFVVGDMPVDEPEAILDRQTLLRNDASHTQLLVQWRNTPVEEASWEDLSTFTTCYPDFHLEDKVMFKGGGNDTTQMDIGPILTEPNKEMEGPSEIPATAPAKRKINLPMWMKDYACYQGTHGRMD</sequence>
<dbReference type="Pfam" id="PF17921">
    <property type="entry name" value="Integrase_H2C2"/>
    <property type="match status" value="1"/>
</dbReference>
<reference evidence="5 6" key="1">
    <citation type="journal article" date="2022" name="Nat. Genet.">
        <title>Improved pea reference genome and pan-genome highlight genomic features and evolutionary characteristics.</title>
        <authorList>
            <person name="Yang T."/>
            <person name="Liu R."/>
            <person name="Luo Y."/>
            <person name="Hu S."/>
            <person name="Wang D."/>
            <person name="Wang C."/>
            <person name="Pandey M.K."/>
            <person name="Ge S."/>
            <person name="Xu Q."/>
            <person name="Li N."/>
            <person name="Li G."/>
            <person name="Huang Y."/>
            <person name="Saxena R.K."/>
            <person name="Ji Y."/>
            <person name="Li M."/>
            <person name="Yan X."/>
            <person name="He Y."/>
            <person name="Liu Y."/>
            <person name="Wang X."/>
            <person name="Xiang C."/>
            <person name="Varshney R.K."/>
            <person name="Ding H."/>
            <person name="Gao S."/>
            <person name="Zong X."/>
        </authorList>
    </citation>
    <scope>NUCLEOTIDE SEQUENCE [LARGE SCALE GENOMIC DNA]</scope>
    <source>
        <strain evidence="5 6">cv. Zhongwan 6</strain>
    </source>
</reference>
<evidence type="ECO:0000259" key="4">
    <source>
        <dbReference type="Pfam" id="PF17921"/>
    </source>
</evidence>
<name>A0A9D5B9V5_PEA</name>
<dbReference type="SUPFAM" id="SSF54160">
    <property type="entry name" value="Chromo domain-like"/>
    <property type="match status" value="1"/>
</dbReference>
<dbReference type="PANTHER" id="PTHR37984:SF5">
    <property type="entry name" value="PROTEIN NYNRIN-LIKE"/>
    <property type="match status" value="1"/>
</dbReference>
<evidence type="ECO:0000313" key="5">
    <source>
        <dbReference type="EMBL" id="KAI5435111.1"/>
    </source>
</evidence>
<dbReference type="InterPro" id="IPR050951">
    <property type="entry name" value="Retrovirus_Pol_polyprotein"/>
</dbReference>
<keyword evidence="2" id="KW-0732">Signal</keyword>
<dbReference type="FunFam" id="3.30.70.270:FF:000020">
    <property type="entry name" value="Transposon Tf2-6 polyprotein-like Protein"/>
    <property type="match status" value="1"/>
</dbReference>
<dbReference type="InterPro" id="IPR043128">
    <property type="entry name" value="Rev_trsase/Diguanyl_cyclase"/>
</dbReference>
<evidence type="ECO:0000259" key="3">
    <source>
        <dbReference type="Pfam" id="PF17919"/>
    </source>
</evidence>
<dbReference type="Gramene" id="Psat02G0180300-T1">
    <property type="protein sequence ID" value="KAI5435111.1"/>
    <property type="gene ID" value="KIW84_021803"/>
</dbReference>
<dbReference type="PANTHER" id="PTHR37984">
    <property type="entry name" value="PROTEIN CBG26694"/>
    <property type="match status" value="1"/>
</dbReference>
<dbReference type="CDD" id="cd09274">
    <property type="entry name" value="RNase_HI_RT_Ty3"/>
    <property type="match status" value="1"/>
</dbReference>
<protein>
    <recommendedName>
        <fullName evidence="7">Reverse transcriptase/retrotransposon-derived protein RNase H-like domain-containing protein</fullName>
    </recommendedName>
</protein>
<proteinExistence type="predicted"/>
<keyword evidence="1" id="KW-0511">Multifunctional enzyme</keyword>
<dbReference type="Proteomes" id="UP001058974">
    <property type="component" value="Chromosome 2"/>
</dbReference>
<feature type="domain" description="Integrase zinc-binding" evidence="4">
    <location>
        <begin position="491"/>
        <end position="530"/>
    </location>
</feature>
<dbReference type="InterPro" id="IPR041588">
    <property type="entry name" value="Integrase_H2C2"/>
</dbReference>
<evidence type="ECO:0000256" key="2">
    <source>
        <dbReference type="SAM" id="SignalP"/>
    </source>
</evidence>
<comment type="caution">
    <text evidence="5">The sequence shown here is derived from an EMBL/GenBank/DDBJ whole genome shotgun (WGS) entry which is preliminary data.</text>
</comment>
<dbReference type="GO" id="GO:0003824">
    <property type="term" value="F:catalytic activity"/>
    <property type="evidence" value="ECO:0007669"/>
    <property type="project" value="UniProtKB-KW"/>
</dbReference>
<gene>
    <name evidence="5" type="ORF">KIW84_021803</name>
</gene>
<dbReference type="Gene3D" id="3.30.70.270">
    <property type="match status" value="2"/>
</dbReference>
<feature type="chain" id="PRO_5039270135" description="Reverse transcriptase/retrotransposon-derived protein RNase H-like domain-containing protein" evidence="2">
    <location>
        <begin position="28"/>
        <end position="699"/>
    </location>
</feature>
<accession>A0A9D5B9V5</accession>
<dbReference type="AlphaFoldDB" id="A0A9D5B9V5"/>
<evidence type="ECO:0000313" key="6">
    <source>
        <dbReference type="Proteomes" id="UP001058974"/>
    </source>
</evidence>
<organism evidence="5 6">
    <name type="scientific">Pisum sativum</name>
    <name type="common">Garden pea</name>
    <name type="synonym">Lathyrus oleraceus</name>
    <dbReference type="NCBI Taxonomy" id="3888"/>
    <lineage>
        <taxon>Eukaryota</taxon>
        <taxon>Viridiplantae</taxon>
        <taxon>Streptophyta</taxon>
        <taxon>Embryophyta</taxon>
        <taxon>Tracheophyta</taxon>
        <taxon>Spermatophyta</taxon>
        <taxon>Magnoliopsida</taxon>
        <taxon>eudicotyledons</taxon>
        <taxon>Gunneridae</taxon>
        <taxon>Pentapetalae</taxon>
        <taxon>rosids</taxon>
        <taxon>fabids</taxon>
        <taxon>Fabales</taxon>
        <taxon>Fabaceae</taxon>
        <taxon>Papilionoideae</taxon>
        <taxon>50 kb inversion clade</taxon>
        <taxon>NPAAA clade</taxon>
        <taxon>Hologalegina</taxon>
        <taxon>IRL clade</taxon>
        <taxon>Fabeae</taxon>
        <taxon>Lathyrus</taxon>
    </lineage>
</organism>